<sequence length="100" mass="11676">MDRRYGYFRCSSCRKTWESSHVYCDEGTDTALYEQDCKDCKTPCTPYRVEKIQCSQCGNTECTCTKKELEDKKRHVDPSKPHLAHLCHKCRAGMPCHQSY</sequence>
<keyword evidence="6" id="KW-0221">Differentiation</keyword>
<dbReference type="AlphaFoldDB" id="A0AAN9GLG7"/>
<gene>
    <name evidence="12" type="ORF">V1264_014845</name>
</gene>
<organism evidence="12 13">
    <name type="scientific">Littorina saxatilis</name>
    <dbReference type="NCBI Taxonomy" id="31220"/>
    <lineage>
        <taxon>Eukaryota</taxon>
        <taxon>Metazoa</taxon>
        <taxon>Spiralia</taxon>
        <taxon>Lophotrochozoa</taxon>
        <taxon>Mollusca</taxon>
        <taxon>Gastropoda</taxon>
        <taxon>Caenogastropoda</taxon>
        <taxon>Littorinimorpha</taxon>
        <taxon>Littorinoidea</taxon>
        <taxon>Littorinidae</taxon>
        <taxon>Littorina</taxon>
    </lineage>
</organism>
<dbReference type="PANTHER" id="PTHR31054">
    <property type="entry name" value="ZYGOTE ARREST PROTEIN 1-LIKE ISOFORM X1"/>
    <property type="match status" value="1"/>
</dbReference>
<evidence type="ECO:0000256" key="2">
    <source>
        <dbReference type="ARBA" id="ARBA00022473"/>
    </source>
</evidence>
<reference evidence="12 13" key="1">
    <citation type="submission" date="2024-02" db="EMBL/GenBank/DDBJ databases">
        <title>Chromosome-scale genome assembly of the rough periwinkle Littorina saxatilis.</title>
        <authorList>
            <person name="De Jode A."/>
            <person name="Faria R."/>
            <person name="Formenti G."/>
            <person name="Sims Y."/>
            <person name="Smith T.P."/>
            <person name="Tracey A."/>
            <person name="Wood J.M.D."/>
            <person name="Zagrodzka Z.B."/>
            <person name="Johannesson K."/>
            <person name="Butlin R.K."/>
            <person name="Leder E.H."/>
        </authorList>
    </citation>
    <scope>NUCLEOTIDE SEQUENCE [LARGE SCALE GENOMIC DNA]</scope>
    <source>
        <strain evidence="12">Snail1</strain>
        <tissue evidence="12">Muscle</tissue>
    </source>
</reference>
<evidence type="ECO:0000313" key="13">
    <source>
        <dbReference type="Proteomes" id="UP001374579"/>
    </source>
</evidence>
<dbReference type="Proteomes" id="UP001374579">
    <property type="component" value="Unassembled WGS sequence"/>
</dbReference>
<keyword evidence="5" id="KW-0863">Zinc-finger</keyword>
<dbReference type="GO" id="GO:0005737">
    <property type="term" value="C:cytoplasm"/>
    <property type="evidence" value="ECO:0007669"/>
    <property type="project" value="UniProtKB-SubCell"/>
</dbReference>
<dbReference type="SMART" id="SM01328">
    <property type="entry name" value="zf-3CxxC"/>
    <property type="match status" value="1"/>
</dbReference>
<evidence type="ECO:0000259" key="11">
    <source>
        <dbReference type="SMART" id="SM01328"/>
    </source>
</evidence>
<dbReference type="GO" id="GO:0006412">
    <property type="term" value="P:translation"/>
    <property type="evidence" value="ECO:0007669"/>
    <property type="project" value="TreeGrafter"/>
</dbReference>
<evidence type="ECO:0000256" key="7">
    <source>
        <dbReference type="ARBA" id="ARBA00022833"/>
    </source>
</evidence>
<evidence type="ECO:0000256" key="6">
    <source>
        <dbReference type="ARBA" id="ARBA00022782"/>
    </source>
</evidence>
<evidence type="ECO:0000313" key="12">
    <source>
        <dbReference type="EMBL" id="KAK7111065.1"/>
    </source>
</evidence>
<dbReference type="GO" id="GO:0017148">
    <property type="term" value="P:negative regulation of translation"/>
    <property type="evidence" value="ECO:0007669"/>
    <property type="project" value="UniProtKB-ARBA"/>
</dbReference>
<dbReference type="GO" id="GO:0008270">
    <property type="term" value="F:zinc ion binding"/>
    <property type="evidence" value="ECO:0007669"/>
    <property type="project" value="UniProtKB-KW"/>
</dbReference>
<keyword evidence="13" id="KW-1185">Reference proteome</keyword>
<evidence type="ECO:0000256" key="3">
    <source>
        <dbReference type="ARBA" id="ARBA00022490"/>
    </source>
</evidence>
<proteinExistence type="inferred from homology"/>
<dbReference type="InterPro" id="IPR026775">
    <property type="entry name" value="Zar1"/>
</dbReference>
<name>A0AAN9GLG7_9CAEN</name>
<dbReference type="EMBL" id="JBAMIC010000003">
    <property type="protein sequence ID" value="KAK7111065.1"/>
    <property type="molecule type" value="Genomic_DNA"/>
</dbReference>
<feature type="domain" description="3CxxC-type" evidence="11">
    <location>
        <begin position="3"/>
        <end position="93"/>
    </location>
</feature>
<keyword evidence="3" id="KW-0963">Cytoplasm</keyword>
<evidence type="ECO:0000256" key="1">
    <source>
        <dbReference type="ARBA" id="ARBA00004496"/>
    </source>
</evidence>
<keyword evidence="2" id="KW-0217">Developmental protein</keyword>
<evidence type="ECO:0000256" key="10">
    <source>
        <dbReference type="ARBA" id="ARBA00034699"/>
    </source>
</evidence>
<keyword evidence="7" id="KW-0862">Zinc</keyword>
<dbReference type="PANTHER" id="PTHR31054:SF3">
    <property type="entry name" value="ZYGOTE ARREST PROTEIN 1-LIKE"/>
    <property type="match status" value="1"/>
</dbReference>
<comment type="similarity">
    <text evidence="10">Belongs to the ZAR1 family.</text>
</comment>
<accession>A0AAN9GLG7</accession>
<comment type="caution">
    <text evidence="12">The sequence shown here is derived from an EMBL/GenBank/DDBJ whole genome shotgun (WGS) entry which is preliminary data.</text>
</comment>
<comment type="subcellular location">
    <subcellularLocation>
        <location evidence="1">Cytoplasm</location>
    </subcellularLocation>
</comment>
<keyword evidence="8" id="KW-0694">RNA-binding</keyword>
<protein>
    <recommendedName>
        <fullName evidence="11">3CxxC-type domain-containing protein</fullName>
    </recommendedName>
</protein>
<dbReference type="GO" id="GO:0048477">
    <property type="term" value="P:oogenesis"/>
    <property type="evidence" value="ECO:0007669"/>
    <property type="project" value="UniProtKB-KW"/>
</dbReference>
<dbReference type="Pfam" id="PF13695">
    <property type="entry name" value="Zn_ribbon_3CxxC"/>
    <property type="match status" value="1"/>
</dbReference>
<dbReference type="InterPro" id="IPR027377">
    <property type="entry name" value="ZAR1/RTP1-5-like_Znf-3CxxC"/>
</dbReference>
<dbReference type="GO" id="GO:0003729">
    <property type="term" value="F:mRNA binding"/>
    <property type="evidence" value="ECO:0007669"/>
    <property type="project" value="UniProtKB-ARBA"/>
</dbReference>
<evidence type="ECO:0000256" key="4">
    <source>
        <dbReference type="ARBA" id="ARBA00022723"/>
    </source>
</evidence>
<keyword evidence="9" id="KW-0896">Oogenesis</keyword>
<evidence type="ECO:0000256" key="5">
    <source>
        <dbReference type="ARBA" id="ARBA00022771"/>
    </source>
</evidence>
<evidence type="ECO:0000256" key="8">
    <source>
        <dbReference type="ARBA" id="ARBA00022884"/>
    </source>
</evidence>
<evidence type="ECO:0000256" key="9">
    <source>
        <dbReference type="ARBA" id="ARBA00022943"/>
    </source>
</evidence>
<keyword evidence="4" id="KW-0479">Metal-binding</keyword>